<feature type="region of interest" description="Disordered" evidence="1">
    <location>
        <begin position="55"/>
        <end position="86"/>
    </location>
</feature>
<dbReference type="AlphaFoldDB" id="A0A146FKF4"/>
<organism evidence="2 3">
    <name type="scientific">Aspergillus kawachii</name>
    <name type="common">White koji mold</name>
    <name type="synonym">Aspergillus awamori var. kawachi</name>
    <dbReference type="NCBI Taxonomy" id="1069201"/>
    <lineage>
        <taxon>Eukaryota</taxon>
        <taxon>Fungi</taxon>
        <taxon>Dikarya</taxon>
        <taxon>Ascomycota</taxon>
        <taxon>Pezizomycotina</taxon>
        <taxon>Eurotiomycetes</taxon>
        <taxon>Eurotiomycetidae</taxon>
        <taxon>Eurotiales</taxon>
        <taxon>Aspergillaceae</taxon>
        <taxon>Aspergillus</taxon>
        <taxon>Aspergillus subgen. Circumdati</taxon>
    </lineage>
</organism>
<name>A0A146FKF4_ASPKA</name>
<dbReference type="Proteomes" id="UP000075230">
    <property type="component" value="Unassembled WGS sequence"/>
</dbReference>
<evidence type="ECO:0000313" key="2">
    <source>
        <dbReference type="EMBL" id="GAT26187.1"/>
    </source>
</evidence>
<dbReference type="EMBL" id="BCWF01000020">
    <property type="protein sequence ID" value="GAT26187.1"/>
    <property type="molecule type" value="Genomic_DNA"/>
</dbReference>
<comment type="caution">
    <text evidence="2">The sequence shown here is derived from an EMBL/GenBank/DDBJ whole genome shotgun (WGS) entry which is preliminary data.</text>
</comment>
<proteinExistence type="predicted"/>
<reference evidence="2 3" key="1">
    <citation type="journal article" date="2016" name="DNA Res.">
        <title>Genome sequence of Aspergillus luchuensis NBRC 4314.</title>
        <authorList>
            <person name="Yamada O."/>
            <person name="Machida M."/>
            <person name="Hosoyama A."/>
            <person name="Goto M."/>
            <person name="Takahashi T."/>
            <person name="Futagami T."/>
            <person name="Yamagata Y."/>
            <person name="Takeuchi M."/>
            <person name="Kobayashi T."/>
            <person name="Koike H."/>
            <person name="Abe K."/>
            <person name="Asai K."/>
            <person name="Arita M."/>
            <person name="Fujita N."/>
            <person name="Fukuda K."/>
            <person name="Higa K."/>
            <person name="Horikawa H."/>
            <person name="Ishikawa T."/>
            <person name="Jinno K."/>
            <person name="Kato Y."/>
            <person name="Kirimura K."/>
            <person name="Mizutani O."/>
            <person name="Nakasone K."/>
            <person name="Sano M."/>
            <person name="Shiraishi Y."/>
            <person name="Tsukahara M."/>
            <person name="Gomi K."/>
        </authorList>
    </citation>
    <scope>NUCLEOTIDE SEQUENCE [LARGE SCALE GENOMIC DNA]</scope>
    <source>
        <strain evidence="2 3">RIB 2604</strain>
    </source>
</reference>
<accession>A0A146FKF4</accession>
<sequence>MKAELFQKVFKSCDWPFNILKLSKSKSDAQRMRTTWQRPDDTVKSVQCLRYIQQQEKTQEDKSTSTGLVRRSKPSSGKGEHTRSTQLQDYIQTYQVRQSQSAVLGAVSSAVADTKMTYWKEEDTMYVPM</sequence>
<evidence type="ECO:0000256" key="1">
    <source>
        <dbReference type="SAM" id="MobiDB-lite"/>
    </source>
</evidence>
<evidence type="ECO:0000313" key="3">
    <source>
        <dbReference type="Proteomes" id="UP000075230"/>
    </source>
</evidence>
<protein>
    <submittedName>
        <fullName evidence="2">Plasma membrane antiporter</fullName>
    </submittedName>
</protein>
<gene>
    <name evidence="2" type="ORF">RIB2604_02007670</name>
</gene>
<reference evidence="3" key="2">
    <citation type="submission" date="2016-02" db="EMBL/GenBank/DDBJ databases">
        <title>Genome sequencing of Aspergillus luchuensis NBRC 4314.</title>
        <authorList>
            <person name="Yamada O."/>
        </authorList>
    </citation>
    <scope>NUCLEOTIDE SEQUENCE [LARGE SCALE GENOMIC DNA]</scope>
    <source>
        <strain evidence="3">RIB 2604</strain>
    </source>
</reference>